<evidence type="ECO:0000256" key="1">
    <source>
        <dbReference type="SAM" id="MobiDB-lite"/>
    </source>
</evidence>
<accession>A0A7J7IQ26</accession>
<dbReference type="Proteomes" id="UP000530660">
    <property type="component" value="Unassembled WGS sequence"/>
</dbReference>
<dbReference type="OrthoDB" id="10252687at2759"/>
<organism evidence="2 3">
    <name type="scientific">Cyanidiococcus yangmingshanensis</name>
    <dbReference type="NCBI Taxonomy" id="2690220"/>
    <lineage>
        <taxon>Eukaryota</taxon>
        <taxon>Rhodophyta</taxon>
        <taxon>Bangiophyceae</taxon>
        <taxon>Cyanidiales</taxon>
        <taxon>Cyanidiaceae</taxon>
        <taxon>Cyanidiococcus</taxon>
    </lineage>
</organism>
<evidence type="ECO:0000313" key="3">
    <source>
        <dbReference type="Proteomes" id="UP000530660"/>
    </source>
</evidence>
<dbReference type="EMBL" id="VWRR01000003">
    <property type="protein sequence ID" value="KAF6004664.1"/>
    <property type="molecule type" value="Genomic_DNA"/>
</dbReference>
<comment type="caution">
    <text evidence="2">The sequence shown here is derived from an EMBL/GenBank/DDBJ whole genome shotgun (WGS) entry which is preliminary data.</text>
</comment>
<evidence type="ECO:0000313" key="2">
    <source>
        <dbReference type="EMBL" id="KAF6004664.1"/>
    </source>
</evidence>
<feature type="compositionally biased region" description="Basic and acidic residues" evidence="1">
    <location>
        <begin position="229"/>
        <end position="240"/>
    </location>
</feature>
<feature type="region of interest" description="Disordered" evidence="1">
    <location>
        <begin position="149"/>
        <end position="173"/>
    </location>
</feature>
<dbReference type="AlphaFoldDB" id="A0A7J7IQ26"/>
<reference evidence="2 3" key="1">
    <citation type="journal article" date="2020" name="J. Phycol.">
        <title>Comparative genome analysis reveals Cyanidiococcus gen. nov., a new extremophilic red algal genus sister to Cyanidioschyzon (Cyanidioschyzonaceae, Rhodophyta).</title>
        <authorList>
            <person name="Liu S.-L."/>
            <person name="Chiang Y.-R."/>
            <person name="Yoon H.S."/>
            <person name="Fu H.-Y."/>
        </authorList>
    </citation>
    <scope>NUCLEOTIDE SEQUENCE [LARGE SCALE GENOMIC DNA]</scope>
    <source>
        <strain evidence="2 3">THAL066</strain>
    </source>
</reference>
<sequence>MNTPRNKDCRVVLPDESVITAAVNCFQCAVDEALRPSVRETYLLPSSRRELVRKELDATAAALAPALAGELRPSPGDYTSPSLKKRRTWRNEVNSGRSSLAFWQRRSTCVSCELSWPLRLSSLITTQAERLARQIEHFQARMNQVDVLDEDSASEDEAARDEHNARRRTLEEEVQRRLDSLQTLIAELHTAAERLREVAQSFGDVAPSETELVIREDLKSLLSLDPESENAHPEPRDNNAETKAAPLNKDPSGVSTRARLAAALRAQGTAARIR</sequence>
<keyword evidence="3" id="KW-1185">Reference proteome</keyword>
<name>A0A7J7IQ26_9RHOD</name>
<protein>
    <submittedName>
        <fullName evidence="2">Uncharacterized protein</fullName>
    </submittedName>
</protein>
<proteinExistence type="predicted"/>
<feature type="region of interest" description="Disordered" evidence="1">
    <location>
        <begin position="226"/>
        <end position="255"/>
    </location>
</feature>
<feature type="compositionally biased region" description="Basic and acidic residues" evidence="1">
    <location>
        <begin position="160"/>
        <end position="173"/>
    </location>
</feature>
<feature type="compositionally biased region" description="Acidic residues" evidence="1">
    <location>
        <begin position="149"/>
        <end position="159"/>
    </location>
</feature>
<gene>
    <name evidence="2" type="ORF">F1559_004959</name>
</gene>